<proteinExistence type="predicted"/>
<dbReference type="AlphaFoldDB" id="A0A813JZ60"/>
<reference evidence="2" key="1">
    <citation type="submission" date="2021-02" db="EMBL/GenBank/DDBJ databases">
        <authorList>
            <person name="Dougan E. K."/>
            <person name="Rhodes N."/>
            <person name="Thang M."/>
            <person name="Chan C."/>
        </authorList>
    </citation>
    <scope>NUCLEOTIDE SEQUENCE</scope>
</reference>
<evidence type="ECO:0000256" key="1">
    <source>
        <dbReference type="SAM" id="MobiDB-lite"/>
    </source>
</evidence>
<dbReference type="Proteomes" id="UP000626109">
    <property type="component" value="Unassembled WGS sequence"/>
</dbReference>
<dbReference type="EMBL" id="CAJNNW010027097">
    <property type="protein sequence ID" value="CAE8689609.1"/>
    <property type="molecule type" value="Genomic_DNA"/>
</dbReference>
<evidence type="ECO:0000313" key="2">
    <source>
        <dbReference type="EMBL" id="CAE8689609.1"/>
    </source>
</evidence>
<name>A0A813JZ60_POLGL</name>
<comment type="caution">
    <text evidence="2">The sequence shown here is derived from an EMBL/GenBank/DDBJ whole genome shotgun (WGS) entry which is preliminary data.</text>
</comment>
<protein>
    <submittedName>
        <fullName evidence="2">Uncharacterized protein</fullName>
    </submittedName>
</protein>
<gene>
    <name evidence="2" type="ORF">PGLA2088_LOCUS26524</name>
</gene>
<evidence type="ECO:0000313" key="3">
    <source>
        <dbReference type="Proteomes" id="UP000626109"/>
    </source>
</evidence>
<feature type="region of interest" description="Disordered" evidence="1">
    <location>
        <begin position="111"/>
        <end position="163"/>
    </location>
</feature>
<accession>A0A813JZ60</accession>
<organism evidence="2 3">
    <name type="scientific">Polarella glacialis</name>
    <name type="common">Dinoflagellate</name>
    <dbReference type="NCBI Taxonomy" id="89957"/>
    <lineage>
        <taxon>Eukaryota</taxon>
        <taxon>Sar</taxon>
        <taxon>Alveolata</taxon>
        <taxon>Dinophyceae</taxon>
        <taxon>Suessiales</taxon>
        <taxon>Suessiaceae</taxon>
        <taxon>Polarella</taxon>
    </lineage>
</organism>
<sequence length="163" mass="17696">YRADNEKKLTEVANLAVALEKFADNLTVASFDTSENHLPHEHFPRQKHSSDTEWFWVSKHGAMKKLTKPKKDAPVRKVVEFVKAQAISHHAFAAEATVDVVEVMAKFDEAKKANPAPEAPKGSEGMPDLQDLGLDSKDADASGHTAIKHVVGQSGAASGKSEL</sequence>
<feature type="non-terminal residue" evidence="2">
    <location>
        <position position="1"/>
    </location>
</feature>